<name>A4P186_HAEIF</name>
<evidence type="ECO:0000313" key="1">
    <source>
        <dbReference type="EMBL" id="EDK12817.1"/>
    </source>
</evidence>
<gene>
    <name evidence="1" type="ORF">CGSHiR3021_00087</name>
</gene>
<protein>
    <submittedName>
        <fullName evidence="1">Haemophilus-specific protein, uncharacterized</fullName>
    </submittedName>
</protein>
<dbReference type="Proteomes" id="UP000005596">
    <property type="component" value="Unassembled WGS sequence"/>
</dbReference>
<proteinExistence type="predicted"/>
<dbReference type="BioCyc" id="HINF375063:G119K-2246-MONOMER"/>
<evidence type="ECO:0000313" key="2">
    <source>
        <dbReference type="Proteomes" id="UP000005596"/>
    </source>
</evidence>
<reference evidence="1 2" key="1">
    <citation type="journal article" date="2007" name="Genome Biol.">
        <title>Characterization and modeling of the Haemophilus influenzae core and supragenomes based on the complete genomic sequences of Rd and 12 clinical nontypeable strains.</title>
        <authorList>
            <person name="Hogg J.S."/>
            <person name="Hu F.Z."/>
            <person name="Janto B."/>
            <person name="Boissy R."/>
            <person name="Hayes J."/>
            <person name="Keefe R."/>
            <person name="Post J.C."/>
            <person name="Ehrlich G.D."/>
        </authorList>
    </citation>
    <scope>NUCLEOTIDE SEQUENCE [LARGE SCALE GENOMIC DNA]</scope>
    <source>
        <strain evidence="1 2">22.4-21</strain>
    </source>
</reference>
<dbReference type="EMBL" id="AAZJ01000024">
    <property type="protein sequence ID" value="EDK12817.1"/>
    <property type="molecule type" value="Genomic_DNA"/>
</dbReference>
<sequence length="58" mass="6143">MSQLPRIQSQFIAISGGMDLTTPPIAKANSEAIIALNVQPNYGGVFLVLKVMNALTAK</sequence>
<organism evidence="1 2">
    <name type="scientific">Haemophilus influenzae 22.4-21</name>
    <dbReference type="NCBI Taxonomy" id="375063"/>
    <lineage>
        <taxon>Bacteria</taxon>
        <taxon>Pseudomonadati</taxon>
        <taxon>Pseudomonadota</taxon>
        <taxon>Gammaproteobacteria</taxon>
        <taxon>Pasteurellales</taxon>
        <taxon>Pasteurellaceae</taxon>
        <taxon>Haemophilus</taxon>
    </lineage>
</organism>
<dbReference type="AlphaFoldDB" id="A4P186"/>
<accession>A4P186</accession>